<dbReference type="EMBL" id="LZPO01066290">
    <property type="protein sequence ID" value="OBS70636.1"/>
    <property type="molecule type" value="Genomic_DNA"/>
</dbReference>
<accession>A0A1A6GWU5</accession>
<keyword evidence="3" id="KW-1185">Reference proteome</keyword>
<evidence type="ECO:0000313" key="3">
    <source>
        <dbReference type="Proteomes" id="UP000092124"/>
    </source>
</evidence>
<evidence type="ECO:0000256" key="1">
    <source>
        <dbReference type="SAM" id="SignalP"/>
    </source>
</evidence>
<dbReference type="AlphaFoldDB" id="A0A1A6GWU5"/>
<evidence type="ECO:0000313" key="2">
    <source>
        <dbReference type="EMBL" id="OBS70636.1"/>
    </source>
</evidence>
<dbReference type="Proteomes" id="UP000092124">
    <property type="component" value="Unassembled WGS sequence"/>
</dbReference>
<keyword evidence="1" id="KW-0732">Signal</keyword>
<name>A0A1A6GWU5_NEOLE</name>
<gene>
    <name evidence="2" type="ORF">A6R68_00828</name>
</gene>
<organism evidence="2 3">
    <name type="scientific">Neotoma lepida</name>
    <name type="common">Desert woodrat</name>
    <dbReference type="NCBI Taxonomy" id="56216"/>
    <lineage>
        <taxon>Eukaryota</taxon>
        <taxon>Metazoa</taxon>
        <taxon>Chordata</taxon>
        <taxon>Craniata</taxon>
        <taxon>Vertebrata</taxon>
        <taxon>Euteleostomi</taxon>
        <taxon>Mammalia</taxon>
        <taxon>Eutheria</taxon>
        <taxon>Euarchontoglires</taxon>
        <taxon>Glires</taxon>
        <taxon>Rodentia</taxon>
        <taxon>Myomorpha</taxon>
        <taxon>Muroidea</taxon>
        <taxon>Cricetidae</taxon>
        <taxon>Neotominae</taxon>
        <taxon>Neotoma</taxon>
    </lineage>
</organism>
<protein>
    <recommendedName>
        <fullName evidence="4">Secreted protein</fullName>
    </recommendedName>
</protein>
<feature type="chain" id="PRO_5008345922" description="Secreted protein" evidence="1">
    <location>
        <begin position="28"/>
        <end position="92"/>
    </location>
</feature>
<evidence type="ECO:0008006" key="4">
    <source>
        <dbReference type="Google" id="ProtNLM"/>
    </source>
</evidence>
<comment type="caution">
    <text evidence="2">The sequence shown here is derived from an EMBL/GenBank/DDBJ whole genome shotgun (WGS) entry which is preliminary data.</text>
</comment>
<proteinExistence type="predicted"/>
<sequence length="92" mass="10042">MQLAVTVNSLFCTAASMLVDLTMLVESSFQYQNRSCKPTKSPLAAGLQMGIHSPAAPKTCWKPVPAASIVWVFKVTTQRGSYFSRGHHSIAR</sequence>
<reference evidence="2 3" key="1">
    <citation type="submission" date="2016-06" db="EMBL/GenBank/DDBJ databases">
        <title>The Draft Genome Sequence and Annotation of the Desert Woodrat Neotoma lepida.</title>
        <authorList>
            <person name="Campbell M."/>
            <person name="Oakeson K.F."/>
            <person name="Yandell M."/>
            <person name="Halpert J.R."/>
            <person name="Dearing D."/>
        </authorList>
    </citation>
    <scope>NUCLEOTIDE SEQUENCE [LARGE SCALE GENOMIC DNA]</scope>
    <source>
        <strain evidence="2">417</strain>
        <tissue evidence="2">Liver</tissue>
    </source>
</reference>
<feature type="signal peptide" evidence="1">
    <location>
        <begin position="1"/>
        <end position="27"/>
    </location>
</feature>